<comment type="caution">
    <text evidence="6">The sequence shown here is derived from an EMBL/GenBank/DDBJ whole genome shotgun (WGS) entry which is preliminary data.</text>
</comment>
<evidence type="ECO:0000256" key="1">
    <source>
        <dbReference type="ARBA" id="ARBA00008020"/>
    </source>
</evidence>
<proteinExistence type="inferred from homology"/>
<comment type="similarity">
    <text evidence="1">Belongs to the TCP-1 chaperonin family.</text>
</comment>
<feature type="region of interest" description="Disordered" evidence="5">
    <location>
        <begin position="302"/>
        <end position="344"/>
    </location>
</feature>
<protein>
    <submittedName>
        <fullName evidence="6">Uncharacterized protein</fullName>
    </submittedName>
</protein>
<keyword evidence="4" id="KW-0143">Chaperone</keyword>
<accession>A0ABN8CSE6</accession>
<evidence type="ECO:0000313" key="7">
    <source>
        <dbReference type="Proteomes" id="UP001158986"/>
    </source>
</evidence>
<feature type="compositionally biased region" description="Gly residues" evidence="5">
    <location>
        <begin position="322"/>
        <end position="342"/>
    </location>
</feature>
<dbReference type="Proteomes" id="UP001158986">
    <property type="component" value="Unassembled WGS sequence"/>
</dbReference>
<dbReference type="SUPFAM" id="SSF48592">
    <property type="entry name" value="GroEL equatorial domain-like"/>
    <property type="match status" value="1"/>
</dbReference>
<dbReference type="PANTHER" id="PTHR11353">
    <property type="entry name" value="CHAPERONIN"/>
    <property type="match status" value="1"/>
</dbReference>
<evidence type="ECO:0000256" key="4">
    <source>
        <dbReference type="ARBA" id="ARBA00023186"/>
    </source>
</evidence>
<reference evidence="6 7" key="1">
    <citation type="submission" date="2021-11" db="EMBL/GenBank/DDBJ databases">
        <authorList>
            <person name="Islam A."/>
            <person name="Islam S."/>
            <person name="Flora M.S."/>
            <person name="Rahman M."/>
            <person name="Ziaur R.M."/>
            <person name="Epstein J.H."/>
            <person name="Hassan M."/>
            <person name="Klassen M."/>
            <person name="Woodard K."/>
            <person name="Webb A."/>
            <person name="Webby R.J."/>
            <person name="El Zowalaty M.E."/>
        </authorList>
    </citation>
    <scope>NUCLEOTIDE SEQUENCE [LARGE SCALE GENOMIC DNA]</scope>
    <source>
        <strain evidence="6">Pbs1</strain>
    </source>
</reference>
<evidence type="ECO:0000256" key="3">
    <source>
        <dbReference type="ARBA" id="ARBA00022840"/>
    </source>
</evidence>
<evidence type="ECO:0000313" key="6">
    <source>
        <dbReference type="EMBL" id="CAH0515832.1"/>
    </source>
</evidence>
<dbReference type="InterPro" id="IPR002423">
    <property type="entry name" value="Cpn60/GroEL/TCP-1"/>
</dbReference>
<dbReference type="EMBL" id="CAKLCB010000141">
    <property type="protein sequence ID" value="CAH0515832.1"/>
    <property type="molecule type" value="Genomic_DNA"/>
</dbReference>
<dbReference type="SUPFAM" id="SSF52029">
    <property type="entry name" value="GroEL apical domain-like"/>
    <property type="match status" value="1"/>
</dbReference>
<dbReference type="InterPro" id="IPR017998">
    <property type="entry name" value="Chaperone_TCP-1"/>
</dbReference>
<dbReference type="Gene3D" id="1.10.560.10">
    <property type="entry name" value="GroEL-like equatorial domain"/>
    <property type="match status" value="1"/>
</dbReference>
<keyword evidence="3" id="KW-0067">ATP-binding</keyword>
<dbReference type="Pfam" id="PF00118">
    <property type="entry name" value="Cpn60_TCP1"/>
    <property type="match status" value="1"/>
</dbReference>
<dbReference type="Gene3D" id="3.50.7.10">
    <property type="entry name" value="GroEL"/>
    <property type="match status" value="1"/>
</dbReference>
<keyword evidence="7" id="KW-1185">Reference proteome</keyword>
<organism evidence="6 7">
    <name type="scientific">Peronospora belbahrii</name>
    <dbReference type="NCBI Taxonomy" id="622444"/>
    <lineage>
        <taxon>Eukaryota</taxon>
        <taxon>Sar</taxon>
        <taxon>Stramenopiles</taxon>
        <taxon>Oomycota</taxon>
        <taxon>Peronosporomycetes</taxon>
        <taxon>Peronosporales</taxon>
        <taxon>Peronosporaceae</taxon>
        <taxon>Peronospora</taxon>
    </lineage>
</organism>
<gene>
    <name evidence="6" type="ORF">PBS001_LOCUS2528</name>
</gene>
<dbReference type="InterPro" id="IPR027409">
    <property type="entry name" value="GroEL-like_apical_dom_sf"/>
</dbReference>
<evidence type="ECO:0000256" key="2">
    <source>
        <dbReference type="ARBA" id="ARBA00022741"/>
    </source>
</evidence>
<keyword evidence="2" id="KW-0547">Nucleotide-binding</keyword>
<name>A0ABN8CSE6_9STRA</name>
<evidence type="ECO:0000256" key="5">
    <source>
        <dbReference type="SAM" id="MobiDB-lite"/>
    </source>
</evidence>
<sequence length="367" mass="38851">MLERVSGTALNSKLISRHKQFFSPMVRKKMMPNLCLPFRPQTGHIFVVVLRIVDAVLSLDDGLDISIVGIKKILLLNVELELKSEKENAEIILSKLPVGDLATQCFADHGLFCAGRVSSGRHGAYAACHAAVWVQASVIHDMNPSVLGSCGRFEERRVGNERYNIFMECAEAKKAPRLPLRGGAELFIEGGSPVCTRCAHGCGKRAVASSTVVAGGGAIEMKVSRYLRQYARTIEGKAQLFGNILKTLRKASGLALISPRVASVTHMSRTCGNLLPTKINSIAAATEAACLILSVDETVRNPKSEQPQAGSGGGAPMSAAMGGQGMRGMMGGGRGGPSGMGRGVRALRGKGDCINVVAAPLGREDVT</sequence>
<dbReference type="InterPro" id="IPR027413">
    <property type="entry name" value="GROEL-like_equatorial_sf"/>
</dbReference>